<evidence type="ECO:0000313" key="2">
    <source>
        <dbReference type="EMBL" id="KAF7396322.1"/>
    </source>
</evidence>
<keyword evidence="3" id="KW-1185">Reference proteome</keyword>
<accession>A0A834JXN1</accession>
<protein>
    <submittedName>
        <fullName evidence="2">Uncharacterized protein</fullName>
    </submittedName>
</protein>
<organism evidence="2 3">
    <name type="scientific">Vespula vulgaris</name>
    <name type="common">Yellow jacket</name>
    <name type="synonym">Wasp</name>
    <dbReference type="NCBI Taxonomy" id="7454"/>
    <lineage>
        <taxon>Eukaryota</taxon>
        <taxon>Metazoa</taxon>
        <taxon>Ecdysozoa</taxon>
        <taxon>Arthropoda</taxon>
        <taxon>Hexapoda</taxon>
        <taxon>Insecta</taxon>
        <taxon>Pterygota</taxon>
        <taxon>Neoptera</taxon>
        <taxon>Endopterygota</taxon>
        <taxon>Hymenoptera</taxon>
        <taxon>Apocrita</taxon>
        <taxon>Aculeata</taxon>
        <taxon>Vespoidea</taxon>
        <taxon>Vespidae</taxon>
        <taxon>Vespinae</taxon>
        <taxon>Vespula</taxon>
    </lineage>
</organism>
<reference evidence="2" key="1">
    <citation type="journal article" date="2020" name="G3 (Bethesda)">
        <title>High-Quality Assemblies for Three Invasive Social Wasps from the &lt;i&gt;Vespula&lt;/i&gt; Genus.</title>
        <authorList>
            <person name="Harrop T.W.R."/>
            <person name="Guhlin J."/>
            <person name="McLaughlin G.M."/>
            <person name="Permina E."/>
            <person name="Stockwell P."/>
            <person name="Gilligan J."/>
            <person name="Le Lec M.F."/>
            <person name="Gruber M.A.M."/>
            <person name="Quinn O."/>
            <person name="Lovegrove M."/>
            <person name="Duncan E.J."/>
            <person name="Remnant E.J."/>
            <person name="Van Eeckhoven J."/>
            <person name="Graham B."/>
            <person name="Knapp R.A."/>
            <person name="Langford K.W."/>
            <person name="Kronenberg Z."/>
            <person name="Press M.O."/>
            <person name="Eacker S.M."/>
            <person name="Wilson-Rankin E.E."/>
            <person name="Purcell J."/>
            <person name="Lester P.J."/>
            <person name="Dearden P.K."/>
        </authorList>
    </citation>
    <scope>NUCLEOTIDE SEQUENCE</scope>
    <source>
        <strain evidence="2">Marl-1</strain>
    </source>
</reference>
<dbReference type="AlphaFoldDB" id="A0A834JXN1"/>
<evidence type="ECO:0000256" key="1">
    <source>
        <dbReference type="SAM" id="MobiDB-lite"/>
    </source>
</evidence>
<feature type="region of interest" description="Disordered" evidence="1">
    <location>
        <begin position="46"/>
        <end position="75"/>
    </location>
</feature>
<evidence type="ECO:0000313" key="3">
    <source>
        <dbReference type="Proteomes" id="UP000614350"/>
    </source>
</evidence>
<comment type="caution">
    <text evidence="2">The sequence shown here is derived from an EMBL/GenBank/DDBJ whole genome shotgun (WGS) entry which is preliminary data.</text>
</comment>
<sequence>MGQIVWRNIWPVAKTAYGMAGHGIHLSSHEVALEFAKRHLSRGWKYTRKAPSDDGSSNSKRGCFKTDGGDSPREYLENQARGSLALDSQQRVQKRKGRKATWRASRTSSLENGRFRLPSFEKRFHGGDSVRVYPRISQVPLKRANSKSFYETFDKIKKARRPVLFVPAETRVREVHEDFYVGVLSTLKSSRTSRNSGT</sequence>
<dbReference type="EMBL" id="JACSEA010000007">
    <property type="protein sequence ID" value="KAF7396322.1"/>
    <property type="molecule type" value="Genomic_DNA"/>
</dbReference>
<dbReference type="Proteomes" id="UP000614350">
    <property type="component" value="Unassembled WGS sequence"/>
</dbReference>
<name>A0A834JXN1_VESVU</name>
<gene>
    <name evidence="2" type="ORF">HZH66_007184</name>
</gene>
<proteinExistence type="predicted"/>